<evidence type="ECO:0000256" key="1">
    <source>
        <dbReference type="SAM" id="MobiDB-lite"/>
    </source>
</evidence>
<accession>A0A8H2VCE9</accession>
<dbReference type="Proteomes" id="UP000644660">
    <property type="component" value="Unassembled WGS sequence"/>
</dbReference>
<gene>
    <name evidence="3" type="ORF">KABA2_02S02508</name>
</gene>
<evidence type="ECO:0000313" key="4">
    <source>
        <dbReference type="Proteomes" id="UP000644660"/>
    </source>
</evidence>
<feature type="region of interest" description="Disordered" evidence="1">
    <location>
        <begin position="147"/>
        <end position="168"/>
    </location>
</feature>
<keyword evidence="2" id="KW-0472">Membrane</keyword>
<comment type="caution">
    <text evidence="3">The sequence shown here is derived from an EMBL/GenBank/DDBJ whole genome shotgun (WGS) entry which is preliminary data.</text>
</comment>
<dbReference type="GeneID" id="64855840"/>
<name>A0A8H2VCE9_9SACH</name>
<dbReference type="RefSeq" id="XP_041404744.1">
    <property type="nucleotide sequence ID" value="XM_041548810.1"/>
</dbReference>
<feature type="compositionally biased region" description="Basic residues" evidence="1">
    <location>
        <begin position="147"/>
        <end position="159"/>
    </location>
</feature>
<feature type="transmembrane region" description="Helical" evidence="2">
    <location>
        <begin position="387"/>
        <end position="407"/>
    </location>
</feature>
<keyword evidence="4" id="KW-1185">Reference proteome</keyword>
<proteinExistence type="predicted"/>
<organism evidence="3 4">
    <name type="scientific">Maudiozyma barnettii</name>
    <dbReference type="NCBI Taxonomy" id="61262"/>
    <lineage>
        <taxon>Eukaryota</taxon>
        <taxon>Fungi</taxon>
        <taxon>Dikarya</taxon>
        <taxon>Ascomycota</taxon>
        <taxon>Saccharomycotina</taxon>
        <taxon>Saccharomycetes</taxon>
        <taxon>Saccharomycetales</taxon>
        <taxon>Saccharomycetaceae</taxon>
        <taxon>Maudiozyma</taxon>
    </lineage>
</organism>
<dbReference type="EMBL" id="CAEFZW010000002">
    <property type="protein sequence ID" value="CAB4252706.1"/>
    <property type="molecule type" value="Genomic_DNA"/>
</dbReference>
<evidence type="ECO:0000313" key="3">
    <source>
        <dbReference type="EMBL" id="CAB4252706.1"/>
    </source>
</evidence>
<dbReference type="AlphaFoldDB" id="A0A8H2VCE9"/>
<keyword evidence="2" id="KW-1133">Transmembrane helix</keyword>
<sequence>MNISIQVRFIGKCCERVSRNDGRRIHVNGAAYHARLRGYATHKQNFDHKSILSTSELTVVKQLKKKIYVMANSKGPIKNDTQFNDALKQLSVNRFPSTLSPKQISNELYVLILQNRVSDNEIYRAIQNSRKDGDIVNVKVPKTQYSKKKIQNTKTHKNPIPRDLKPQKTSEFDNLLQEILEIDHNHSNELHQILSNIIEESNELQEFKSQSLGIEHDNNQINIKILETYLHNIRNKQDQKKSVLEAQKKVYDWNHSFDSLHTYNSKNISVEMEPQRLFNREFWMSYVNKYFSNSKVQPIKESEYLFMNLKTNSESVETYNETTHSLIHLQQSDLLNIINRSSITPEEVLKRLKELQNKNWKLMGNITDSPEVLMFEKPNSNKKFPRYKYTIFLFLTGVTFIPLISYYRNFSHQDRKLSSTRT</sequence>
<evidence type="ECO:0000256" key="2">
    <source>
        <dbReference type="SAM" id="Phobius"/>
    </source>
</evidence>
<keyword evidence="2" id="KW-0812">Transmembrane</keyword>
<protein>
    <submittedName>
        <fullName evidence="3">Uncharacterized protein</fullName>
    </submittedName>
</protein>
<reference evidence="3 4" key="1">
    <citation type="submission" date="2020-05" db="EMBL/GenBank/DDBJ databases">
        <authorList>
            <person name="Casaregola S."/>
            <person name="Devillers H."/>
            <person name="Grondin C."/>
        </authorList>
    </citation>
    <scope>NUCLEOTIDE SEQUENCE [LARGE SCALE GENOMIC DNA]</scope>
    <source>
        <strain evidence="3 4">CLIB 1767</strain>
    </source>
</reference>